<sequence length="262" mass="29630">MKTIEALLVTKGHSFEREPFFKMIDRLKYPSPGIRIHWTHVEHPAAAAVLHPERAAAFDVIVFYDMPGVVFTRDNPPFAHFDPSDQYKADFISLLDSGKGMVFLHHAIADWPTWPEFAELIGGRFHFRPGELGGQSYPGSGYRFDVPQTITVLDTEHPITQGLGETFEIQDEAYMYAVLEDKVTPLLRTDFQQTPDQFRYGGLGFKDHPEGSSLVGWTKQARKSDIAYLQLGHGPDIYEDTKYQNLKANSVAWAASQPSQTR</sequence>
<dbReference type="RefSeq" id="WP_184677469.1">
    <property type="nucleotide sequence ID" value="NZ_JACHGY010000001.1"/>
</dbReference>
<keyword evidence="3" id="KW-1185">Reference proteome</keyword>
<dbReference type="Pfam" id="PF06283">
    <property type="entry name" value="ThuA"/>
    <property type="match status" value="1"/>
</dbReference>
<feature type="domain" description="ThuA-like" evidence="1">
    <location>
        <begin position="46"/>
        <end position="254"/>
    </location>
</feature>
<evidence type="ECO:0000313" key="2">
    <source>
        <dbReference type="EMBL" id="MBB6429917.1"/>
    </source>
</evidence>
<proteinExistence type="predicted"/>
<protein>
    <recommendedName>
        <fullName evidence="1">ThuA-like domain-containing protein</fullName>
    </recommendedName>
</protein>
<dbReference type="InterPro" id="IPR029010">
    <property type="entry name" value="ThuA-like"/>
</dbReference>
<evidence type="ECO:0000259" key="1">
    <source>
        <dbReference type="Pfam" id="PF06283"/>
    </source>
</evidence>
<name>A0A7X0LKH4_9BACT</name>
<accession>A0A7X0LKH4</accession>
<dbReference type="InterPro" id="IPR029062">
    <property type="entry name" value="Class_I_gatase-like"/>
</dbReference>
<gene>
    <name evidence="2" type="ORF">HNQ40_001723</name>
</gene>
<comment type="caution">
    <text evidence="2">The sequence shown here is derived from an EMBL/GenBank/DDBJ whole genome shotgun (WGS) entry which is preliminary data.</text>
</comment>
<dbReference type="Gene3D" id="3.40.50.880">
    <property type="match status" value="1"/>
</dbReference>
<dbReference type="PANTHER" id="PTHR40469">
    <property type="entry name" value="SECRETED GLYCOSYL HYDROLASE"/>
    <property type="match status" value="1"/>
</dbReference>
<evidence type="ECO:0000313" key="3">
    <source>
        <dbReference type="Proteomes" id="UP000541810"/>
    </source>
</evidence>
<dbReference type="AlphaFoldDB" id="A0A7X0LKH4"/>
<dbReference type="EMBL" id="JACHGY010000001">
    <property type="protein sequence ID" value="MBB6429917.1"/>
    <property type="molecule type" value="Genomic_DNA"/>
</dbReference>
<dbReference type="SUPFAM" id="SSF52317">
    <property type="entry name" value="Class I glutamine amidotransferase-like"/>
    <property type="match status" value="1"/>
</dbReference>
<dbReference type="PANTHER" id="PTHR40469:SF2">
    <property type="entry name" value="GALACTOSE-BINDING DOMAIN-LIKE SUPERFAMILY PROTEIN"/>
    <property type="match status" value="1"/>
</dbReference>
<organism evidence="2 3">
    <name type="scientific">Algisphaera agarilytica</name>
    <dbReference type="NCBI Taxonomy" id="1385975"/>
    <lineage>
        <taxon>Bacteria</taxon>
        <taxon>Pseudomonadati</taxon>
        <taxon>Planctomycetota</taxon>
        <taxon>Phycisphaerae</taxon>
        <taxon>Phycisphaerales</taxon>
        <taxon>Phycisphaeraceae</taxon>
        <taxon>Algisphaera</taxon>
    </lineage>
</organism>
<reference evidence="2 3" key="1">
    <citation type="submission" date="2020-08" db="EMBL/GenBank/DDBJ databases">
        <title>Genomic Encyclopedia of Type Strains, Phase IV (KMG-IV): sequencing the most valuable type-strain genomes for metagenomic binning, comparative biology and taxonomic classification.</title>
        <authorList>
            <person name="Goeker M."/>
        </authorList>
    </citation>
    <scope>NUCLEOTIDE SEQUENCE [LARGE SCALE GENOMIC DNA]</scope>
    <source>
        <strain evidence="2 3">DSM 103725</strain>
    </source>
</reference>
<dbReference type="Proteomes" id="UP000541810">
    <property type="component" value="Unassembled WGS sequence"/>
</dbReference>